<protein>
    <submittedName>
        <fullName evidence="2">NADH-flavin reductase</fullName>
    </submittedName>
</protein>
<organism evidence="2 3">
    <name type="scientific">Paenibacillus shirakamiensis</name>
    <dbReference type="NCBI Taxonomy" id="1265935"/>
    <lineage>
        <taxon>Bacteria</taxon>
        <taxon>Bacillati</taxon>
        <taxon>Bacillota</taxon>
        <taxon>Bacilli</taxon>
        <taxon>Bacillales</taxon>
        <taxon>Paenibacillaceae</taxon>
        <taxon>Paenibacillus</taxon>
    </lineage>
</organism>
<reference evidence="2 3" key="1">
    <citation type="submission" date="2021-03" db="EMBL/GenBank/DDBJ databases">
        <title>Genomic Encyclopedia of Type Strains, Phase IV (KMG-IV): sequencing the most valuable type-strain genomes for metagenomic binning, comparative biology and taxonomic classification.</title>
        <authorList>
            <person name="Goeker M."/>
        </authorList>
    </citation>
    <scope>NUCLEOTIDE SEQUENCE [LARGE SCALE GENOMIC DNA]</scope>
    <source>
        <strain evidence="2 3">DSM 26806</strain>
    </source>
</reference>
<name>A0ABS4JM04_9BACL</name>
<dbReference type="InterPro" id="IPR036291">
    <property type="entry name" value="NAD(P)-bd_dom_sf"/>
</dbReference>
<dbReference type="CDD" id="cd05244">
    <property type="entry name" value="BVR-B_like_SDR_a"/>
    <property type="match status" value="1"/>
</dbReference>
<evidence type="ECO:0000259" key="1">
    <source>
        <dbReference type="Pfam" id="PF13460"/>
    </source>
</evidence>
<dbReference type="InterPro" id="IPR051606">
    <property type="entry name" value="Polyketide_Oxido-like"/>
</dbReference>
<evidence type="ECO:0000313" key="3">
    <source>
        <dbReference type="Proteomes" id="UP001519288"/>
    </source>
</evidence>
<comment type="caution">
    <text evidence="2">The sequence shown here is derived from an EMBL/GenBank/DDBJ whole genome shotgun (WGS) entry which is preliminary data.</text>
</comment>
<dbReference type="Pfam" id="PF13460">
    <property type="entry name" value="NAD_binding_10"/>
    <property type="match status" value="1"/>
</dbReference>
<dbReference type="PANTHER" id="PTHR43355">
    <property type="entry name" value="FLAVIN REDUCTASE (NADPH)"/>
    <property type="match status" value="1"/>
</dbReference>
<dbReference type="PANTHER" id="PTHR43355:SF2">
    <property type="entry name" value="FLAVIN REDUCTASE (NADPH)"/>
    <property type="match status" value="1"/>
</dbReference>
<dbReference type="SUPFAM" id="SSF51735">
    <property type="entry name" value="NAD(P)-binding Rossmann-fold domains"/>
    <property type="match status" value="1"/>
</dbReference>
<accession>A0ABS4JM04</accession>
<evidence type="ECO:0000313" key="2">
    <source>
        <dbReference type="EMBL" id="MBP2001614.1"/>
    </source>
</evidence>
<gene>
    <name evidence="2" type="ORF">J2Z69_002659</name>
</gene>
<dbReference type="RefSeq" id="WP_209863252.1">
    <property type="nucleotide sequence ID" value="NZ_JAGGLD010000004.1"/>
</dbReference>
<dbReference type="InterPro" id="IPR016040">
    <property type="entry name" value="NAD(P)-bd_dom"/>
</dbReference>
<dbReference type="EMBL" id="JAGGLD010000004">
    <property type="protein sequence ID" value="MBP2001614.1"/>
    <property type="molecule type" value="Genomic_DNA"/>
</dbReference>
<keyword evidence="3" id="KW-1185">Reference proteome</keyword>
<proteinExistence type="predicted"/>
<dbReference type="Proteomes" id="UP001519288">
    <property type="component" value="Unassembled WGS sequence"/>
</dbReference>
<sequence length="211" mass="22795">MKIALFGATGMIGQRIMKEALKRGHEVTAILRDTTKLASHSHEHLQVVTGDILVPQSVAVTTTGKDVVISAFGPQFGAEDELAEAARSLVEGVKTSGAGRLLIVGGAGSLEVEQGGLLMDSPGFPEEWRPLARAHAEAYEVFSHSDVDWTYLSPAAIIEPGERTGFFRIGMNRLVTDEVDQSRISAEDYAVALLDEVDEGHFIRGRFTVAY</sequence>
<dbReference type="Gene3D" id="3.40.50.720">
    <property type="entry name" value="NAD(P)-binding Rossmann-like Domain"/>
    <property type="match status" value="1"/>
</dbReference>
<feature type="domain" description="NAD(P)-binding" evidence="1">
    <location>
        <begin position="7"/>
        <end position="195"/>
    </location>
</feature>